<evidence type="ECO:0000256" key="4">
    <source>
        <dbReference type="ARBA" id="ARBA00022989"/>
    </source>
</evidence>
<comment type="subcellular location">
    <subcellularLocation>
        <location evidence="1">Cell inner membrane</location>
        <topology evidence="1">Multi-pass membrane protein</topology>
    </subcellularLocation>
</comment>
<dbReference type="GO" id="GO:0015658">
    <property type="term" value="F:branched-chain amino acid transmembrane transporter activity"/>
    <property type="evidence" value="ECO:0007669"/>
    <property type="project" value="InterPro"/>
</dbReference>
<dbReference type="GO" id="GO:0005886">
    <property type="term" value="C:plasma membrane"/>
    <property type="evidence" value="ECO:0007669"/>
    <property type="project" value="UniProtKB-SubCell"/>
</dbReference>
<feature type="transmembrane region" description="Helical" evidence="6">
    <location>
        <begin position="61"/>
        <end position="80"/>
    </location>
</feature>
<feature type="transmembrane region" description="Helical" evidence="6">
    <location>
        <begin position="126"/>
        <end position="145"/>
    </location>
</feature>
<proteinExistence type="predicted"/>
<feature type="transmembrane region" description="Helical" evidence="6">
    <location>
        <begin position="6"/>
        <end position="24"/>
    </location>
</feature>
<dbReference type="PANTHER" id="PTHR30482">
    <property type="entry name" value="HIGH-AFFINITY BRANCHED-CHAIN AMINO ACID TRANSPORT SYSTEM PERMEASE"/>
    <property type="match status" value="1"/>
</dbReference>
<protein>
    <submittedName>
        <fullName evidence="7">Amino acid/amide ABC transporter membrane protein 2, HAAT family</fullName>
    </submittedName>
</protein>
<feature type="transmembrane region" description="Helical" evidence="6">
    <location>
        <begin position="36"/>
        <end position="55"/>
    </location>
</feature>
<keyword evidence="4 6" id="KW-1133">Transmembrane helix</keyword>
<evidence type="ECO:0000313" key="8">
    <source>
        <dbReference type="EMBL" id="VFK34838.1"/>
    </source>
</evidence>
<dbReference type="InterPro" id="IPR043428">
    <property type="entry name" value="LivM-like"/>
</dbReference>
<evidence type="ECO:0000256" key="1">
    <source>
        <dbReference type="ARBA" id="ARBA00004429"/>
    </source>
</evidence>
<organism evidence="7">
    <name type="scientific">Candidatus Kentrum sp. MB</name>
    <dbReference type="NCBI Taxonomy" id="2138164"/>
    <lineage>
        <taxon>Bacteria</taxon>
        <taxon>Pseudomonadati</taxon>
        <taxon>Pseudomonadota</taxon>
        <taxon>Gammaproteobacteria</taxon>
        <taxon>Candidatus Kentrum</taxon>
    </lineage>
</organism>
<keyword evidence="3 6" id="KW-0812">Transmembrane</keyword>
<evidence type="ECO:0000256" key="3">
    <source>
        <dbReference type="ARBA" id="ARBA00022692"/>
    </source>
</evidence>
<dbReference type="EMBL" id="CAADGH010000087">
    <property type="protein sequence ID" value="VFK76975.1"/>
    <property type="molecule type" value="Genomic_DNA"/>
</dbReference>
<sequence length="287" mass="31694">MDYFYHLVIFIAIYTLLAQGLNLFSGYTGLLSLAHAGFYGIGAYVAALLAVHFGFSILLNFVIAGLFCGIVALSISFIALRTYEDYFVIVTLGIQIIAFSVMNNWVDLTNGPLGITNIPDVGWLPNRLVFMGFAILIAGLFYFLLWRLSRSSWVLNLRGIRDDEVLMQAMGKSVKKIKIVTFTVSAMIASTAGVLYAHYTSYIDPTSFTIHESIYILAIVIIGGLGNLHGAFFSAVLMILLPEILRFIGLPDSIGANVRQMIYGALLVCVILWKSFVIELSRKHAPQ</sequence>
<evidence type="ECO:0000313" key="9">
    <source>
        <dbReference type="EMBL" id="VFK76975.1"/>
    </source>
</evidence>
<evidence type="ECO:0000256" key="6">
    <source>
        <dbReference type="SAM" id="Phobius"/>
    </source>
</evidence>
<keyword evidence="5 6" id="KW-0472">Membrane</keyword>
<dbReference type="EMBL" id="CAADFQ010000086">
    <property type="protein sequence ID" value="VFK34838.1"/>
    <property type="molecule type" value="Genomic_DNA"/>
</dbReference>
<evidence type="ECO:0000256" key="5">
    <source>
        <dbReference type="ARBA" id="ARBA00023136"/>
    </source>
</evidence>
<dbReference type="Pfam" id="PF02653">
    <property type="entry name" value="BPD_transp_2"/>
    <property type="match status" value="1"/>
</dbReference>
<evidence type="ECO:0000313" key="7">
    <source>
        <dbReference type="EMBL" id="VFK31872.1"/>
    </source>
</evidence>
<evidence type="ECO:0000256" key="2">
    <source>
        <dbReference type="ARBA" id="ARBA00022475"/>
    </source>
</evidence>
<dbReference type="EMBL" id="CAADFO010000095">
    <property type="protein sequence ID" value="VFK31872.1"/>
    <property type="molecule type" value="Genomic_DNA"/>
</dbReference>
<dbReference type="PANTHER" id="PTHR30482:SF20">
    <property type="entry name" value="HIGH-AFFINITY BRANCHED-CHAIN AMINO ACID TRANSPORT SYSTEM PERMEASE PROTEIN LIVM"/>
    <property type="match status" value="1"/>
</dbReference>
<feature type="transmembrane region" description="Helical" evidence="6">
    <location>
        <begin position="179"/>
        <end position="199"/>
    </location>
</feature>
<name>A0A450XRG3_9GAMM</name>
<reference evidence="7" key="1">
    <citation type="submission" date="2019-02" db="EMBL/GenBank/DDBJ databases">
        <authorList>
            <person name="Gruber-Vodicka R. H."/>
            <person name="Seah K. B. B."/>
        </authorList>
    </citation>
    <scope>NUCLEOTIDE SEQUENCE</scope>
    <source>
        <strain evidence="7">BECK_BZ197</strain>
        <strain evidence="9">BECK_BZ198</strain>
        <strain evidence="8">BECK_BZ199</strain>
    </source>
</reference>
<accession>A0A450XRG3</accession>
<keyword evidence="2" id="KW-1003">Cell membrane</keyword>
<dbReference type="CDD" id="cd06581">
    <property type="entry name" value="TM_PBP1_LivM_like"/>
    <property type="match status" value="1"/>
</dbReference>
<dbReference type="InterPro" id="IPR001851">
    <property type="entry name" value="ABC_transp_permease"/>
</dbReference>
<feature type="transmembrane region" description="Helical" evidence="6">
    <location>
        <begin position="87"/>
        <end position="106"/>
    </location>
</feature>
<dbReference type="AlphaFoldDB" id="A0A450XRG3"/>
<feature type="transmembrane region" description="Helical" evidence="6">
    <location>
        <begin position="214"/>
        <end position="241"/>
    </location>
</feature>
<gene>
    <name evidence="7" type="ORF">BECKMB1821G_GA0114241_10959</name>
    <name evidence="9" type="ORF">BECKMB1821H_GA0114242_10879</name>
    <name evidence="8" type="ORF">BECKMB1821I_GA0114274_10869</name>
</gene>